<dbReference type="PANTHER" id="PTHR48011">
    <property type="entry name" value="CCR4-NOT TRANSCRIPTIONAL COMPLEX SUBUNIT CAF120-RELATED"/>
    <property type="match status" value="1"/>
</dbReference>
<accession>A0A8E2ERQ2</accession>
<dbReference type="GO" id="GO:0004672">
    <property type="term" value="F:protein kinase activity"/>
    <property type="evidence" value="ECO:0007669"/>
    <property type="project" value="InterPro"/>
</dbReference>
<name>A0A8E2ERQ2_9PEZI</name>
<evidence type="ECO:0000259" key="1">
    <source>
        <dbReference type="PROSITE" id="PS50011"/>
    </source>
</evidence>
<dbReference type="PANTHER" id="PTHR48011:SF4">
    <property type="entry name" value="MITOGEN-ACTIVATED PROTEIN KINASE KINASE KINASE 19"/>
    <property type="match status" value="1"/>
</dbReference>
<feature type="non-terminal residue" evidence="2">
    <location>
        <position position="208"/>
    </location>
</feature>
<keyword evidence="3" id="KW-1185">Reference proteome</keyword>
<keyword evidence="2" id="KW-0808">Transferase</keyword>
<proteinExistence type="predicted"/>
<evidence type="ECO:0000313" key="3">
    <source>
        <dbReference type="Proteomes" id="UP000250140"/>
    </source>
</evidence>
<dbReference type="Proteomes" id="UP000250140">
    <property type="component" value="Unassembled WGS sequence"/>
</dbReference>
<dbReference type="Gene3D" id="1.10.510.10">
    <property type="entry name" value="Transferase(Phosphotransferase) domain 1"/>
    <property type="match status" value="1"/>
</dbReference>
<dbReference type="InterPro" id="IPR008271">
    <property type="entry name" value="Ser/Thr_kinase_AS"/>
</dbReference>
<feature type="domain" description="Protein kinase" evidence="1">
    <location>
        <begin position="22"/>
        <end position="208"/>
    </location>
</feature>
<dbReference type="OrthoDB" id="4062651at2759"/>
<dbReference type="AlphaFoldDB" id="A0A8E2ERQ2"/>
<dbReference type="PROSITE" id="PS50011">
    <property type="entry name" value="PROTEIN_KINASE_DOM"/>
    <property type="match status" value="1"/>
</dbReference>
<sequence>MNLQLLPAVTHAPRHRSRLDNTLPLPFLGRGAYGSVDVVQQCYTGQVFARKRSSIASFRREVEITKRLNHPHIIKFVASYTQNSSLNLIISPVAESTLRDYLDFSRSQKESESRIHGWVGCLSSALSYIHASRIRHADIKPQNILLRDSEVFISDFGISRLVSEPDSTSSSNSPMTPLYAAMEIAEHLPHGRNADVFSLGCVFAEMLS</sequence>
<dbReference type="Pfam" id="PF00069">
    <property type="entry name" value="Pkinase"/>
    <property type="match status" value="1"/>
</dbReference>
<reference evidence="2 3" key="1">
    <citation type="journal article" date="2016" name="Nat. Commun.">
        <title>Ectomycorrhizal ecology is imprinted in the genome of the dominant symbiotic fungus Cenococcum geophilum.</title>
        <authorList>
            <consortium name="DOE Joint Genome Institute"/>
            <person name="Peter M."/>
            <person name="Kohler A."/>
            <person name="Ohm R.A."/>
            <person name="Kuo A."/>
            <person name="Krutzmann J."/>
            <person name="Morin E."/>
            <person name="Arend M."/>
            <person name="Barry K.W."/>
            <person name="Binder M."/>
            <person name="Choi C."/>
            <person name="Clum A."/>
            <person name="Copeland A."/>
            <person name="Grisel N."/>
            <person name="Haridas S."/>
            <person name="Kipfer T."/>
            <person name="LaButti K."/>
            <person name="Lindquist E."/>
            <person name="Lipzen A."/>
            <person name="Maire R."/>
            <person name="Meier B."/>
            <person name="Mihaltcheva S."/>
            <person name="Molinier V."/>
            <person name="Murat C."/>
            <person name="Poggeler S."/>
            <person name="Quandt C.A."/>
            <person name="Sperisen C."/>
            <person name="Tritt A."/>
            <person name="Tisserant E."/>
            <person name="Crous P.W."/>
            <person name="Henrissat B."/>
            <person name="Nehls U."/>
            <person name="Egli S."/>
            <person name="Spatafora J.W."/>
            <person name="Grigoriev I.V."/>
            <person name="Martin F.M."/>
        </authorList>
    </citation>
    <scope>NUCLEOTIDE SEQUENCE [LARGE SCALE GENOMIC DNA]</scope>
    <source>
        <strain evidence="2 3">CBS 207.34</strain>
    </source>
</reference>
<dbReference type="InterPro" id="IPR052751">
    <property type="entry name" value="Plant_MAPKKK"/>
</dbReference>
<evidence type="ECO:0000313" key="2">
    <source>
        <dbReference type="EMBL" id="OCL03594.1"/>
    </source>
</evidence>
<keyword evidence="2" id="KW-0418">Kinase</keyword>
<dbReference type="GO" id="GO:0007165">
    <property type="term" value="P:signal transduction"/>
    <property type="evidence" value="ECO:0007669"/>
    <property type="project" value="TreeGrafter"/>
</dbReference>
<dbReference type="SMART" id="SM00220">
    <property type="entry name" value="S_TKc"/>
    <property type="match status" value="1"/>
</dbReference>
<gene>
    <name evidence="2" type="ORF">AOQ84DRAFT_302466</name>
</gene>
<dbReference type="CDD" id="cd00180">
    <property type="entry name" value="PKc"/>
    <property type="match status" value="1"/>
</dbReference>
<dbReference type="InterPro" id="IPR011009">
    <property type="entry name" value="Kinase-like_dom_sf"/>
</dbReference>
<dbReference type="GO" id="GO:0005524">
    <property type="term" value="F:ATP binding"/>
    <property type="evidence" value="ECO:0007669"/>
    <property type="project" value="InterPro"/>
</dbReference>
<dbReference type="EMBL" id="KV750705">
    <property type="protein sequence ID" value="OCL03594.1"/>
    <property type="molecule type" value="Genomic_DNA"/>
</dbReference>
<dbReference type="InterPro" id="IPR000719">
    <property type="entry name" value="Prot_kinase_dom"/>
</dbReference>
<dbReference type="SUPFAM" id="SSF56112">
    <property type="entry name" value="Protein kinase-like (PK-like)"/>
    <property type="match status" value="1"/>
</dbReference>
<protein>
    <submittedName>
        <fullName evidence="2">Kinase-like protein</fullName>
    </submittedName>
</protein>
<organism evidence="2 3">
    <name type="scientific">Glonium stellatum</name>
    <dbReference type="NCBI Taxonomy" id="574774"/>
    <lineage>
        <taxon>Eukaryota</taxon>
        <taxon>Fungi</taxon>
        <taxon>Dikarya</taxon>
        <taxon>Ascomycota</taxon>
        <taxon>Pezizomycotina</taxon>
        <taxon>Dothideomycetes</taxon>
        <taxon>Pleosporomycetidae</taxon>
        <taxon>Gloniales</taxon>
        <taxon>Gloniaceae</taxon>
        <taxon>Glonium</taxon>
    </lineage>
</organism>
<dbReference type="PROSITE" id="PS00108">
    <property type="entry name" value="PROTEIN_KINASE_ST"/>
    <property type="match status" value="1"/>
</dbReference>